<reference evidence="2" key="1">
    <citation type="journal article" date="2020" name="Stud. Mycol.">
        <title>101 Dothideomycetes genomes: a test case for predicting lifestyles and emergence of pathogens.</title>
        <authorList>
            <person name="Haridas S."/>
            <person name="Albert R."/>
            <person name="Binder M."/>
            <person name="Bloem J."/>
            <person name="Labutti K."/>
            <person name="Salamov A."/>
            <person name="Andreopoulos B."/>
            <person name="Baker S."/>
            <person name="Barry K."/>
            <person name="Bills G."/>
            <person name="Bluhm B."/>
            <person name="Cannon C."/>
            <person name="Castanera R."/>
            <person name="Culley D."/>
            <person name="Daum C."/>
            <person name="Ezra D."/>
            <person name="Gonzalez J."/>
            <person name="Henrissat B."/>
            <person name="Kuo A."/>
            <person name="Liang C."/>
            <person name="Lipzen A."/>
            <person name="Lutzoni F."/>
            <person name="Magnuson J."/>
            <person name="Mondo S."/>
            <person name="Nolan M."/>
            <person name="Ohm R."/>
            <person name="Pangilinan J."/>
            <person name="Park H.-J."/>
            <person name="Ramirez L."/>
            <person name="Alfaro M."/>
            <person name="Sun H."/>
            <person name="Tritt A."/>
            <person name="Yoshinaga Y."/>
            <person name="Zwiers L.-H."/>
            <person name="Turgeon B."/>
            <person name="Goodwin S."/>
            <person name="Spatafora J."/>
            <person name="Crous P."/>
            <person name="Grigoriev I."/>
        </authorList>
    </citation>
    <scope>NUCLEOTIDE SEQUENCE</scope>
    <source>
        <strain evidence="2">CBS 109.77</strain>
    </source>
</reference>
<evidence type="ECO:0000256" key="1">
    <source>
        <dbReference type="SAM" id="MobiDB-lite"/>
    </source>
</evidence>
<feature type="region of interest" description="Disordered" evidence="1">
    <location>
        <begin position="304"/>
        <end position="370"/>
    </location>
</feature>
<protein>
    <submittedName>
        <fullName evidence="2">Uncharacterized protein</fullName>
    </submittedName>
</protein>
<evidence type="ECO:0000313" key="3">
    <source>
        <dbReference type="Proteomes" id="UP000799757"/>
    </source>
</evidence>
<organism evidence="2 3">
    <name type="scientific">Melanomma pulvis-pyrius CBS 109.77</name>
    <dbReference type="NCBI Taxonomy" id="1314802"/>
    <lineage>
        <taxon>Eukaryota</taxon>
        <taxon>Fungi</taxon>
        <taxon>Dikarya</taxon>
        <taxon>Ascomycota</taxon>
        <taxon>Pezizomycotina</taxon>
        <taxon>Dothideomycetes</taxon>
        <taxon>Pleosporomycetidae</taxon>
        <taxon>Pleosporales</taxon>
        <taxon>Melanommataceae</taxon>
        <taxon>Melanomma</taxon>
    </lineage>
</organism>
<proteinExistence type="predicted"/>
<feature type="region of interest" description="Disordered" evidence="1">
    <location>
        <begin position="442"/>
        <end position="505"/>
    </location>
</feature>
<sequence length="505" mass="56271">MVFTRWSRVFDVVDHPAALAIRAAFGVSPYMAIPQPYRPKTGLHLTVPLVIDLSNLAARVSDLDDFRQLLVRARERRQVEHGSPLTESSIQSSDVLLAIDLLAEDARLQPQVGTYDDEVEVEVEDDEVEVEDEGEDEDDEENSLPIQRGVRKVNTPRPVASSPRLSIAAPQSPRGLKRRGRTTDVSPRKNRHVSRDSASSFEEKLPLTSTPTMSTMRPQRRPRDTTAITPTPDRPIKKPSPNIIRNLLDITDFDALEYPALVVSTMTSKSTLENTDIAPPIPGKPGEFLECDDAEDARELKVQQAEKAKRRTSTISASKRKWSPTSSIRVTVEQGDDDSEVKEENDMTHEDEEKEEVEGETASSLGLPTTIKHPLDDQVQNLSDSMITVCATATAARTSMKLSRAQQEGVERLYDVFVRKFMDAKESYEDGLRSLGILDDEEYQETQQDDSKEFPGLNATPEPHEDSVHSSEIETGQIQGNGVDMEEPQGSTPTFKTETTTSNFE</sequence>
<feature type="compositionally biased region" description="Polar residues" evidence="1">
    <location>
        <begin position="207"/>
        <end position="217"/>
    </location>
</feature>
<feature type="compositionally biased region" description="Acidic residues" evidence="1">
    <location>
        <begin position="115"/>
        <end position="142"/>
    </location>
</feature>
<gene>
    <name evidence="2" type="ORF">K505DRAFT_364924</name>
</gene>
<keyword evidence="3" id="KW-1185">Reference proteome</keyword>
<name>A0A6A6X1K7_9PLEO</name>
<feature type="region of interest" description="Disordered" evidence="1">
    <location>
        <begin position="110"/>
        <end position="241"/>
    </location>
</feature>
<dbReference type="AlphaFoldDB" id="A0A6A6X1K7"/>
<feature type="compositionally biased region" description="Acidic residues" evidence="1">
    <location>
        <begin position="349"/>
        <end position="359"/>
    </location>
</feature>
<evidence type="ECO:0000313" key="2">
    <source>
        <dbReference type="EMBL" id="KAF2790222.1"/>
    </source>
</evidence>
<feature type="compositionally biased region" description="Low complexity" evidence="1">
    <location>
        <begin position="492"/>
        <end position="505"/>
    </location>
</feature>
<dbReference type="Proteomes" id="UP000799757">
    <property type="component" value="Unassembled WGS sequence"/>
</dbReference>
<accession>A0A6A6X1K7</accession>
<feature type="compositionally biased region" description="Basic and acidic residues" evidence="1">
    <location>
        <begin position="462"/>
        <end position="472"/>
    </location>
</feature>
<dbReference type="EMBL" id="MU002086">
    <property type="protein sequence ID" value="KAF2790222.1"/>
    <property type="molecule type" value="Genomic_DNA"/>
</dbReference>
<feature type="compositionally biased region" description="Basic residues" evidence="1">
    <location>
        <begin position="308"/>
        <end position="322"/>
    </location>
</feature>